<comment type="similarity">
    <text evidence="1">In the N-terminal section; belongs to the CRISPR-associated nuclease Cas3-HD family.</text>
</comment>
<gene>
    <name evidence="13" type="primary">cas3</name>
    <name evidence="13" type="ORF">DVR12_18245</name>
</gene>
<dbReference type="Gene3D" id="1.10.3210.30">
    <property type="match status" value="1"/>
</dbReference>
<comment type="similarity">
    <text evidence="10">Belongs to the DEAD box helicase family.</text>
</comment>
<keyword evidence="14" id="KW-1185">Reference proteome</keyword>
<dbReference type="Pfam" id="PF22590">
    <property type="entry name" value="Cas3-like_C_2"/>
    <property type="match status" value="1"/>
</dbReference>
<dbReference type="CDD" id="cd09641">
    <property type="entry name" value="Cas3''_I"/>
    <property type="match status" value="1"/>
</dbReference>
<dbReference type="GO" id="GO:0005829">
    <property type="term" value="C:cytosol"/>
    <property type="evidence" value="ECO:0007669"/>
    <property type="project" value="TreeGrafter"/>
</dbReference>
<comment type="similarity">
    <text evidence="2">In the central section; belongs to the CRISPR-associated helicase Cas3 family.</text>
</comment>
<dbReference type="Proteomes" id="UP000260644">
    <property type="component" value="Unassembled WGS sequence"/>
</dbReference>
<dbReference type="InterPro" id="IPR006675">
    <property type="entry name" value="HDIG_dom"/>
</dbReference>
<dbReference type="GO" id="GO:0003676">
    <property type="term" value="F:nucleic acid binding"/>
    <property type="evidence" value="ECO:0007669"/>
    <property type="project" value="InterPro"/>
</dbReference>
<dbReference type="PANTHER" id="PTHR47959:SF16">
    <property type="entry name" value="CRISPR-ASSOCIATED NUCLEASE_HELICASE CAS3-RELATED"/>
    <property type="match status" value="1"/>
</dbReference>
<dbReference type="SMART" id="SM00490">
    <property type="entry name" value="HELICc"/>
    <property type="match status" value="1"/>
</dbReference>
<evidence type="ECO:0000256" key="10">
    <source>
        <dbReference type="ARBA" id="ARBA00038437"/>
    </source>
</evidence>
<keyword evidence="5" id="KW-0547">Nucleotide-binding</keyword>
<dbReference type="SMART" id="SM00487">
    <property type="entry name" value="DEXDc"/>
    <property type="match status" value="1"/>
</dbReference>
<dbReference type="OrthoDB" id="9810236at2"/>
<keyword evidence="3" id="KW-0540">Nuclease</keyword>
<dbReference type="InterPro" id="IPR006483">
    <property type="entry name" value="CRISPR-assoc_Cas3_HD"/>
</dbReference>
<dbReference type="SMART" id="SM00471">
    <property type="entry name" value="HDc"/>
    <property type="match status" value="1"/>
</dbReference>
<dbReference type="EMBL" id="QPMM01000010">
    <property type="protein sequence ID" value="RFS20510.1"/>
    <property type="molecule type" value="Genomic_DNA"/>
</dbReference>
<dbReference type="GO" id="GO:0051607">
    <property type="term" value="P:defense response to virus"/>
    <property type="evidence" value="ECO:0007669"/>
    <property type="project" value="UniProtKB-KW"/>
</dbReference>
<dbReference type="NCBIfam" id="TIGR01596">
    <property type="entry name" value="cas3_HD"/>
    <property type="match status" value="1"/>
</dbReference>
<evidence type="ECO:0000256" key="5">
    <source>
        <dbReference type="ARBA" id="ARBA00022741"/>
    </source>
</evidence>
<keyword evidence="4" id="KW-0479">Metal-binding</keyword>
<dbReference type="InterPro" id="IPR050079">
    <property type="entry name" value="DEAD_box_RNA_helicase"/>
</dbReference>
<dbReference type="AlphaFoldDB" id="A0A3E1Y6F5"/>
<evidence type="ECO:0000313" key="14">
    <source>
        <dbReference type="Proteomes" id="UP000260644"/>
    </source>
</evidence>
<accession>A0A3E1Y6F5</accession>
<dbReference type="InterPro" id="IPR014001">
    <property type="entry name" value="Helicase_ATP-bd"/>
</dbReference>
<keyword evidence="9" id="KW-0051">Antiviral defense</keyword>
<feature type="domain" description="HD Cas3-type" evidence="12">
    <location>
        <begin position="11"/>
        <end position="191"/>
    </location>
</feature>
<dbReference type="NCBIfam" id="TIGR01587">
    <property type="entry name" value="cas3_core"/>
    <property type="match status" value="1"/>
</dbReference>
<dbReference type="InterPro" id="IPR001650">
    <property type="entry name" value="Helicase_C-like"/>
</dbReference>
<reference evidence="13 14" key="1">
    <citation type="submission" date="2018-07" db="EMBL/GenBank/DDBJ databases">
        <title>Chitinophaga K2CV101002-2 sp. nov., isolated from a monsoon evergreen broad-leaved forest soil.</title>
        <authorList>
            <person name="Lv Y."/>
        </authorList>
    </citation>
    <scope>NUCLEOTIDE SEQUENCE [LARGE SCALE GENOMIC DNA]</scope>
    <source>
        <strain evidence="13 14">GDMCC 1.1288</strain>
    </source>
</reference>
<dbReference type="PROSITE" id="PS51643">
    <property type="entry name" value="HD_CAS3"/>
    <property type="match status" value="1"/>
</dbReference>
<dbReference type="SUPFAM" id="SSF52540">
    <property type="entry name" value="P-loop containing nucleoside triphosphate hydrolases"/>
    <property type="match status" value="1"/>
</dbReference>
<dbReference type="Pfam" id="PF00270">
    <property type="entry name" value="DEAD"/>
    <property type="match status" value="1"/>
</dbReference>
<evidence type="ECO:0000256" key="4">
    <source>
        <dbReference type="ARBA" id="ARBA00022723"/>
    </source>
</evidence>
<dbReference type="GO" id="GO:0003724">
    <property type="term" value="F:RNA helicase activity"/>
    <property type="evidence" value="ECO:0007669"/>
    <property type="project" value="TreeGrafter"/>
</dbReference>
<evidence type="ECO:0000259" key="12">
    <source>
        <dbReference type="PROSITE" id="PS51643"/>
    </source>
</evidence>
<evidence type="ECO:0000313" key="13">
    <source>
        <dbReference type="EMBL" id="RFS20510.1"/>
    </source>
</evidence>
<name>A0A3E1Y6F5_9BACT</name>
<evidence type="ECO:0000256" key="7">
    <source>
        <dbReference type="ARBA" id="ARBA00022806"/>
    </source>
</evidence>
<proteinExistence type="inferred from homology"/>
<comment type="caution">
    <text evidence="13">The sequence shown here is derived from an EMBL/GenBank/DDBJ whole genome shotgun (WGS) entry which is preliminary data.</text>
</comment>
<dbReference type="GO" id="GO:0046872">
    <property type="term" value="F:metal ion binding"/>
    <property type="evidence" value="ECO:0007669"/>
    <property type="project" value="UniProtKB-KW"/>
</dbReference>
<organism evidence="13 14">
    <name type="scientific">Chitinophaga silvatica</name>
    <dbReference type="NCBI Taxonomy" id="2282649"/>
    <lineage>
        <taxon>Bacteria</taxon>
        <taxon>Pseudomonadati</taxon>
        <taxon>Bacteroidota</taxon>
        <taxon>Chitinophagia</taxon>
        <taxon>Chitinophagales</taxon>
        <taxon>Chitinophagaceae</taxon>
        <taxon>Chitinophaga</taxon>
    </lineage>
</organism>
<dbReference type="GO" id="GO:0005524">
    <property type="term" value="F:ATP binding"/>
    <property type="evidence" value="ECO:0007669"/>
    <property type="project" value="UniProtKB-KW"/>
</dbReference>
<evidence type="ECO:0000256" key="3">
    <source>
        <dbReference type="ARBA" id="ARBA00022722"/>
    </source>
</evidence>
<dbReference type="Gene3D" id="3.40.50.300">
    <property type="entry name" value="P-loop containing nucleotide triphosphate hydrolases"/>
    <property type="match status" value="2"/>
</dbReference>
<protein>
    <submittedName>
        <fullName evidence="13">CRISPR-associated helicase Cas3</fullName>
    </submittedName>
</protein>
<evidence type="ECO:0000256" key="2">
    <source>
        <dbReference type="ARBA" id="ARBA00009046"/>
    </source>
</evidence>
<dbReference type="InterPro" id="IPR054712">
    <property type="entry name" value="Cas3-like_dom"/>
</dbReference>
<dbReference type="SUPFAM" id="SSF109604">
    <property type="entry name" value="HD-domain/PDEase-like"/>
    <property type="match status" value="1"/>
</dbReference>
<dbReference type="InterPro" id="IPR038257">
    <property type="entry name" value="CRISPR-assoc_Cas3_HD_sf"/>
</dbReference>
<dbReference type="InterPro" id="IPR027417">
    <property type="entry name" value="P-loop_NTPase"/>
</dbReference>
<keyword evidence="6" id="KW-0378">Hydrolase</keyword>
<dbReference type="RefSeq" id="WP_116977231.1">
    <property type="nucleotide sequence ID" value="NZ_QPMM01000010.1"/>
</dbReference>
<dbReference type="PANTHER" id="PTHR47959">
    <property type="entry name" value="ATP-DEPENDENT RNA HELICASE RHLE-RELATED"/>
    <property type="match status" value="1"/>
</dbReference>
<dbReference type="NCBIfam" id="TIGR00277">
    <property type="entry name" value="HDIG"/>
    <property type="match status" value="1"/>
</dbReference>
<sequence length="705" mass="80339">MSFLHLLAKKSKRRNVKLLRHLQDVASIAMKIARNGGLDERIAYIGAILHDIGKASTQFQKTLDVNFRRPPGMVFRHEIASLFFLSLVDEQDRPAVIEMVVAHHKSIFKDIGEMGLLDLNDRLRDCFEVHAVGFDIWMPNALEILHHLGLKVNPITKEVARKSFEAAVSYCEVKRIGYSKWKGLLMAADHLASDMESEVGDILPKLFITPDLNFYNQQSIWYPLSFIPGNDPRKHTLLKAGTGTGKTYFLLKRCTGRIFYILPFQASINAMYERIKKDLMDTDAEIHLLHAASLLQGNGESLKEKVLQRHIGASIKILTPYQLASLVYATKGYEALITDLAGCDVILDEIHTYSEDAQALVLKIVEILYSLNCRIHIGTATMPTALYNHLLQIMGGKEQVYDVSLPDNVLDTFDRHIIHKAEKIEDLGPTIRDAIKDGLKILIVVNTVERAQKLYRWLNKENLNVDKMLIHSRFKRSSRRALERLLQNDFNRKEKPCWVVATQVVEVSLDISFDLMITDVAPIDALIQRFGRINRIRNAHTIGKYKDIYVLPPPKNNRDARPYKLEVLRRTYDLLPEGELLQERKLQELIDKVYPEIEAPNIDLNAAFVAGKWRIRELYHAPKSALLDKLDIDTVPCIIESDVKLYELADNAIRLDMEIPVSYKILSFKNFPQLKIGNHPFVIPDGAYDVDEGLIAASLKLESVQ</sequence>
<keyword evidence="7" id="KW-0347">Helicase</keyword>
<evidence type="ECO:0000256" key="8">
    <source>
        <dbReference type="ARBA" id="ARBA00022840"/>
    </source>
</evidence>
<dbReference type="InterPro" id="IPR003607">
    <property type="entry name" value="HD/PDEase_dom"/>
</dbReference>
<dbReference type="PROSITE" id="PS51194">
    <property type="entry name" value="HELICASE_CTER"/>
    <property type="match status" value="1"/>
</dbReference>
<evidence type="ECO:0000256" key="1">
    <source>
        <dbReference type="ARBA" id="ARBA00006847"/>
    </source>
</evidence>
<evidence type="ECO:0000256" key="6">
    <source>
        <dbReference type="ARBA" id="ARBA00022801"/>
    </source>
</evidence>
<dbReference type="InterPro" id="IPR011545">
    <property type="entry name" value="DEAD/DEAH_box_helicase_dom"/>
</dbReference>
<evidence type="ECO:0000259" key="11">
    <source>
        <dbReference type="PROSITE" id="PS51194"/>
    </source>
</evidence>
<dbReference type="GO" id="GO:0016787">
    <property type="term" value="F:hydrolase activity"/>
    <property type="evidence" value="ECO:0007669"/>
    <property type="project" value="UniProtKB-KW"/>
</dbReference>
<dbReference type="GO" id="GO:0004518">
    <property type="term" value="F:nuclease activity"/>
    <property type="evidence" value="ECO:0007669"/>
    <property type="project" value="UniProtKB-KW"/>
</dbReference>
<dbReference type="InterPro" id="IPR006674">
    <property type="entry name" value="HD_domain"/>
</dbReference>
<feature type="domain" description="Helicase C-terminal" evidence="11">
    <location>
        <begin position="423"/>
        <end position="597"/>
    </location>
</feature>
<dbReference type="InterPro" id="IPR006474">
    <property type="entry name" value="Helicase_Cas3_CRISPR-ass_core"/>
</dbReference>
<dbReference type="Pfam" id="PF01966">
    <property type="entry name" value="HD"/>
    <property type="match status" value="1"/>
</dbReference>
<evidence type="ECO:0000256" key="9">
    <source>
        <dbReference type="ARBA" id="ARBA00023118"/>
    </source>
</evidence>
<keyword evidence="8" id="KW-0067">ATP-binding</keyword>